<dbReference type="FunFam" id="2.60.120.260:FF:000006">
    <property type="entry name" value="Proprotein convertase subtilisin/kexin type 5"/>
    <property type="match status" value="1"/>
</dbReference>
<dbReference type="InterPro" id="IPR023827">
    <property type="entry name" value="Peptidase_S8_Asp-AS"/>
</dbReference>
<feature type="domain" description="PLAC" evidence="14">
    <location>
        <begin position="853"/>
        <end position="891"/>
    </location>
</feature>
<feature type="chain" id="PRO_5034027231" evidence="13">
    <location>
        <begin position="29"/>
        <end position="891"/>
    </location>
</feature>
<dbReference type="GeneTree" id="ENSGT00940000155770"/>
<dbReference type="InterPro" id="IPR008979">
    <property type="entry name" value="Galactose-bd-like_sf"/>
</dbReference>
<evidence type="ECO:0000256" key="12">
    <source>
        <dbReference type="RuleBase" id="RU003355"/>
    </source>
</evidence>
<feature type="active site" description="Charge relay system" evidence="10 11">
    <location>
        <position position="369"/>
    </location>
</feature>
<dbReference type="InterPro" id="IPR002884">
    <property type="entry name" value="P_dom"/>
</dbReference>
<dbReference type="Pfam" id="PF14843">
    <property type="entry name" value="GF_recep_IV"/>
    <property type="match status" value="1"/>
</dbReference>
<dbReference type="SUPFAM" id="SSF52743">
    <property type="entry name" value="Subtilisin-like"/>
    <property type="match status" value="1"/>
</dbReference>
<dbReference type="Gene3D" id="2.10.220.10">
    <property type="entry name" value="Hormone Receptor, Insulin-like Growth Factor Receptor 1, Chain A, domain 2"/>
    <property type="match status" value="4"/>
</dbReference>
<dbReference type="Proteomes" id="UP000694565">
    <property type="component" value="Unplaced"/>
</dbReference>
<dbReference type="CDD" id="cd00064">
    <property type="entry name" value="FU"/>
    <property type="match status" value="5"/>
</dbReference>
<keyword evidence="8" id="KW-0865">Zymogen</keyword>
<dbReference type="PROSITE" id="PS00136">
    <property type="entry name" value="SUBTILASE_ASP"/>
    <property type="match status" value="1"/>
</dbReference>
<keyword evidence="3" id="KW-0165">Cleavage on pair of basic residues</keyword>
<keyword evidence="2 11" id="KW-0645">Protease</keyword>
<evidence type="ECO:0000256" key="11">
    <source>
        <dbReference type="PROSITE-ProRule" id="PRU01240"/>
    </source>
</evidence>
<evidence type="ECO:0000256" key="10">
    <source>
        <dbReference type="PIRSR" id="PIRSR615500-1"/>
    </source>
</evidence>
<dbReference type="InterPro" id="IPR036852">
    <property type="entry name" value="Peptidase_S8/S53_dom_sf"/>
</dbReference>
<dbReference type="InterPro" id="IPR023828">
    <property type="entry name" value="Peptidase_S8_Ser-AS"/>
</dbReference>
<dbReference type="InterPro" id="IPR000742">
    <property type="entry name" value="EGF"/>
</dbReference>
<comment type="similarity">
    <text evidence="1 11 12">Belongs to the peptidase S8 family.</text>
</comment>
<dbReference type="FunFam" id="2.10.220.10:FF:000043">
    <property type="entry name" value="Proprotein convertase subtilisin/kexin type 5b"/>
    <property type="match status" value="1"/>
</dbReference>
<dbReference type="SUPFAM" id="SSF57184">
    <property type="entry name" value="Growth factor receptor domain"/>
    <property type="match status" value="2"/>
</dbReference>
<dbReference type="FunFam" id="3.40.50.200:FF:000002">
    <property type="entry name" value="Proprotein convertase subtilisin/kexin type 5"/>
    <property type="match status" value="1"/>
</dbReference>
<dbReference type="InterPro" id="IPR015500">
    <property type="entry name" value="Peptidase_S8_subtilisin-rel"/>
</dbReference>
<proteinExistence type="inferred from homology"/>
<keyword evidence="5" id="KW-0677">Repeat</keyword>
<evidence type="ECO:0000256" key="13">
    <source>
        <dbReference type="SAM" id="SignalP"/>
    </source>
</evidence>
<dbReference type="PROSITE" id="PS51829">
    <property type="entry name" value="P_HOMO_B"/>
    <property type="match status" value="1"/>
</dbReference>
<evidence type="ECO:0000256" key="4">
    <source>
        <dbReference type="ARBA" id="ARBA00022729"/>
    </source>
</evidence>
<evidence type="ECO:0000259" key="15">
    <source>
        <dbReference type="PROSITE" id="PS51829"/>
    </source>
</evidence>
<dbReference type="PRINTS" id="PR00723">
    <property type="entry name" value="SUBTILISIN"/>
</dbReference>
<dbReference type="Gene3D" id="2.60.120.260">
    <property type="entry name" value="Galactose-binding domain-like"/>
    <property type="match status" value="1"/>
</dbReference>
<dbReference type="FunFam" id="3.30.70.850:FF:000001">
    <property type="entry name" value="Proprotein convertase subtilisin/kexin type 5"/>
    <property type="match status" value="1"/>
</dbReference>
<dbReference type="PANTHER" id="PTHR42884">
    <property type="entry name" value="PROPROTEIN CONVERTASE SUBTILISIN/KEXIN-RELATED"/>
    <property type="match status" value="1"/>
</dbReference>
<dbReference type="GO" id="GO:0000139">
    <property type="term" value="C:Golgi membrane"/>
    <property type="evidence" value="ECO:0007669"/>
    <property type="project" value="TreeGrafter"/>
</dbReference>
<keyword evidence="4 13" id="KW-0732">Signal</keyword>
<dbReference type="PANTHER" id="PTHR42884:SF7">
    <property type="entry name" value="PROPROTEIN CONVERTASE SUBTILISIN_KEXIN TYPE 5"/>
    <property type="match status" value="1"/>
</dbReference>
<feature type="domain" description="P/Homo B" evidence="15">
    <location>
        <begin position="444"/>
        <end position="584"/>
    </location>
</feature>
<dbReference type="SMART" id="SM00181">
    <property type="entry name" value="EGF"/>
    <property type="match status" value="3"/>
</dbReference>
<protein>
    <submittedName>
        <fullName evidence="16">Proprotein convertase subtilisin/kexin type 5b</fullName>
    </submittedName>
</protein>
<accession>A0A8C2XM39</accession>
<dbReference type="PROSITE" id="PS51892">
    <property type="entry name" value="SUBTILASE"/>
    <property type="match status" value="1"/>
</dbReference>
<evidence type="ECO:0000256" key="9">
    <source>
        <dbReference type="ARBA" id="ARBA00023180"/>
    </source>
</evidence>
<reference evidence="16" key="1">
    <citation type="submission" date="2025-08" db="UniProtKB">
        <authorList>
            <consortium name="Ensembl"/>
        </authorList>
    </citation>
    <scope>IDENTIFICATION</scope>
</reference>
<evidence type="ECO:0000256" key="5">
    <source>
        <dbReference type="ARBA" id="ARBA00022737"/>
    </source>
</evidence>
<evidence type="ECO:0000259" key="14">
    <source>
        <dbReference type="PROSITE" id="PS50900"/>
    </source>
</evidence>
<evidence type="ECO:0000256" key="6">
    <source>
        <dbReference type="ARBA" id="ARBA00022801"/>
    </source>
</evidence>
<dbReference type="PROSITE" id="PS00138">
    <property type="entry name" value="SUBTILASE_SER"/>
    <property type="match status" value="1"/>
</dbReference>
<feature type="active site" description="Charge relay system" evidence="10 11">
    <location>
        <position position="195"/>
    </location>
</feature>
<evidence type="ECO:0000256" key="3">
    <source>
        <dbReference type="ARBA" id="ARBA00022685"/>
    </source>
</evidence>
<dbReference type="Ensembl" id="ENSCLMT00005019723.1">
    <property type="protein sequence ID" value="ENSCLMP00005018707.1"/>
    <property type="gene ID" value="ENSCLMG00005007530.1"/>
</dbReference>
<evidence type="ECO:0000313" key="16">
    <source>
        <dbReference type="Ensembl" id="ENSCLMP00005018707.1"/>
    </source>
</evidence>
<dbReference type="InterPro" id="IPR022398">
    <property type="entry name" value="Peptidase_S8_His-AS"/>
</dbReference>
<keyword evidence="6 11" id="KW-0378">Hydrolase</keyword>
<evidence type="ECO:0000256" key="7">
    <source>
        <dbReference type="ARBA" id="ARBA00022825"/>
    </source>
</evidence>
<evidence type="ECO:0000256" key="8">
    <source>
        <dbReference type="ARBA" id="ARBA00023145"/>
    </source>
</evidence>
<dbReference type="SUPFAM" id="SSF49785">
    <property type="entry name" value="Galactose-binding domain-like"/>
    <property type="match status" value="1"/>
</dbReference>
<dbReference type="InterPro" id="IPR006212">
    <property type="entry name" value="Furin_repeat"/>
</dbReference>
<dbReference type="Pfam" id="PF01483">
    <property type="entry name" value="P_proprotein"/>
    <property type="match status" value="1"/>
</dbReference>
<keyword evidence="9" id="KW-0325">Glycoprotein</keyword>
<dbReference type="InterPro" id="IPR000209">
    <property type="entry name" value="Peptidase_S8/S53_dom"/>
</dbReference>
<keyword evidence="7 11" id="KW-0720">Serine protease</keyword>
<dbReference type="SUPFAM" id="SSF54897">
    <property type="entry name" value="Protease propeptides/inhibitors"/>
    <property type="match status" value="1"/>
</dbReference>
<dbReference type="InterPro" id="IPR038466">
    <property type="entry name" value="S8_pro-domain_sf"/>
</dbReference>
<dbReference type="Pfam" id="PF16470">
    <property type="entry name" value="S8_pro-domain"/>
    <property type="match status" value="1"/>
</dbReference>
<dbReference type="PROSITE" id="PS50900">
    <property type="entry name" value="PLAC"/>
    <property type="match status" value="1"/>
</dbReference>
<dbReference type="InterPro" id="IPR032815">
    <property type="entry name" value="S8_pro-domain"/>
</dbReference>
<dbReference type="InterPro" id="IPR010909">
    <property type="entry name" value="PLAC"/>
</dbReference>
<feature type="active site" description="Charge relay system" evidence="10 11">
    <location>
        <position position="151"/>
    </location>
</feature>
<dbReference type="Pfam" id="PF00082">
    <property type="entry name" value="Peptidase_S8"/>
    <property type="match status" value="1"/>
</dbReference>
<sequence length="891" mass="99471">MVRNAAWRRSSLCVLALCLSFASPPCNARIYTNHWAVRIAGGPDVAERIADKYGYRNMGQIGDLKDHYHFFHSRTIKRSTLSSRGRHSFISMEPKVTTQPRTNIFYNDAKWSSMWYIHCNDDVHNCQSDMNIMGAWKRGYTGKDVVVTILDDGIERNHPDLFQNYDPQASFDVNGNDMDPMPRYDLFILQSFLRHGTRCAGEVAAAANNSHCIVGIAYNARIGGVRMLDGDVTDMVEAKSLSLQPQHIDIYSASWGPDDDGKTVDGPASLARQAFENGIRMGRKGRGSIFVWASGNGGRSRDHCSCDGYTNSIYTISISSTAESGRKPWYLEECSSTLTTTYSSGENYDRKIITTDLRHRCTDSHTGTSASAPMAAAIVALALEANPLLTWRDVQHIIVKTSRAGHLSAPDWKTNAAGYNVSHLYGFGLMDAEAMVKEAERWKQVPTQHVCVESADRQIRTIRPEHVVRSVYKATGCTDNPNHHVIYLEHVVVRITITHPRRGDLSINLTSPSGTKSQLLANRLFDHSMEGFKNWEFMTTHCWGEKAAGDWVLEIYDSPSQLRSQKVPGKLKEWSLVLYGTSVHPYSSLRSDKPRSTDMLTPTEEEFTEEYNGPCDSECNENGCEGPGPHHCINCLHYFLKFKNNTRMCVSECPSGFFHDDRKRCKKCSSLCETCVGSRSDQCTTCRTGFHLNEGSNTCGANCGDGFYLDHDSNICRRCPENCKKCTTSNICTECKPGMSLQGNKCQMTCDPGTYYNGHRRNCEPCHRACATCAGTGIEACTKCADSYFLEEWRCVLTCSTGYYLSEQTSDNGQVQRSCKKCDHSCYECSGPGERNCSSCVSGYNLEAGACVVSTICKDGEFDSFLIYKMNNLCQRKVLQQLCCRTCSQKG</sequence>
<name>A0A8C2XM39_CYCLU</name>
<keyword evidence="17" id="KW-1185">Reference proteome</keyword>
<evidence type="ECO:0000313" key="17">
    <source>
        <dbReference type="Proteomes" id="UP000694565"/>
    </source>
</evidence>
<evidence type="ECO:0000256" key="1">
    <source>
        <dbReference type="ARBA" id="ARBA00011073"/>
    </source>
</evidence>
<reference evidence="16" key="2">
    <citation type="submission" date="2025-09" db="UniProtKB">
        <authorList>
            <consortium name="Ensembl"/>
        </authorList>
    </citation>
    <scope>IDENTIFICATION</scope>
</reference>
<organism evidence="16 17">
    <name type="scientific">Cyclopterus lumpus</name>
    <name type="common">Lumpsucker</name>
    <dbReference type="NCBI Taxonomy" id="8103"/>
    <lineage>
        <taxon>Eukaryota</taxon>
        <taxon>Metazoa</taxon>
        <taxon>Chordata</taxon>
        <taxon>Craniata</taxon>
        <taxon>Vertebrata</taxon>
        <taxon>Euteleostomi</taxon>
        <taxon>Actinopterygii</taxon>
        <taxon>Neopterygii</taxon>
        <taxon>Teleostei</taxon>
        <taxon>Neoteleostei</taxon>
        <taxon>Acanthomorphata</taxon>
        <taxon>Eupercaria</taxon>
        <taxon>Perciformes</taxon>
        <taxon>Cottioidei</taxon>
        <taxon>Cottales</taxon>
        <taxon>Cyclopteridae</taxon>
        <taxon>Cyclopterus</taxon>
    </lineage>
</organism>
<dbReference type="GO" id="GO:0016486">
    <property type="term" value="P:peptide hormone processing"/>
    <property type="evidence" value="ECO:0007669"/>
    <property type="project" value="TreeGrafter"/>
</dbReference>
<dbReference type="GO" id="GO:0004252">
    <property type="term" value="F:serine-type endopeptidase activity"/>
    <property type="evidence" value="ECO:0007669"/>
    <property type="project" value="UniProtKB-UniRule"/>
</dbReference>
<dbReference type="InterPro" id="IPR032778">
    <property type="entry name" value="GF_recep_IV"/>
</dbReference>
<dbReference type="InterPro" id="IPR009030">
    <property type="entry name" value="Growth_fac_rcpt_cys_sf"/>
</dbReference>
<dbReference type="CDD" id="cd04059">
    <property type="entry name" value="Peptidases_S8_Protein_convertases_Kexins_Furin-like"/>
    <property type="match status" value="1"/>
</dbReference>
<dbReference type="AlphaFoldDB" id="A0A8C2XM39"/>
<dbReference type="GO" id="GO:0005802">
    <property type="term" value="C:trans-Golgi network"/>
    <property type="evidence" value="ECO:0007669"/>
    <property type="project" value="TreeGrafter"/>
</dbReference>
<dbReference type="Gene3D" id="3.30.70.850">
    <property type="entry name" value="Peptidase S8, pro-domain"/>
    <property type="match status" value="1"/>
</dbReference>
<dbReference type="InterPro" id="IPR034182">
    <property type="entry name" value="Kexin/furin"/>
</dbReference>
<feature type="signal peptide" evidence="13">
    <location>
        <begin position="1"/>
        <end position="28"/>
    </location>
</feature>
<dbReference type="FunFam" id="2.10.220.10:FF:000011">
    <property type="entry name" value="Proprotein convertase subtilisin/kexin type 5"/>
    <property type="match status" value="1"/>
</dbReference>
<evidence type="ECO:0000256" key="2">
    <source>
        <dbReference type="ARBA" id="ARBA00022670"/>
    </source>
</evidence>
<dbReference type="PROSITE" id="PS00137">
    <property type="entry name" value="SUBTILASE_HIS"/>
    <property type="match status" value="1"/>
</dbReference>
<dbReference type="SMART" id="SM00261">
    <property type="entry name" value="FU"/>
    <property type="match status" value="5"/>
</dbReference>
<dbReference type="Gene3D" id="3.40.50.200">
    <property type="entry name" value="Peptidase S8/S53 domain"/>
    <property type="match status" value="1"/>
</dbReference>